<evidence type="ECO:0000256" key="1">
    <source>
        <dbReference type="SAM" id="MobiDB-lite"/>
    </source>
</evidence>
<dbReference type="Proteomes" id="UP000683360">
    <property type="component" value="Unassembled WGS sequence"/>
</dbReference>
<evidence type="ECO:0000259" key="2">
    <source>
        <dbReference type="Pfam" id="PF25534"/>
    </source>
</evidence>
<feature type="domain" description="DUF7918" evidence="2">
    <location>
        <begin position="6"/>
        <end position="236"/>
    </location>
</feature>
<feature type="compositionally biased region" description="Polar residues" evidence="1">
    <location>
        <begin position="295"/>
        <end position="308"/>
    </location>
</feature>
<accession>A0A8S3QWY1</accession>
<dbReference type="OrthoDB" id="6142284at2759"/>
<feature type="compositionally biased region" description="Basic and acidic residues" evidence="1">
    <location>
        <begin position="273"/>
        <end position="292"/>
    </location>
</feature>
<name>A0A8S3QWY1_MYTED</name>
<evidence type="ECO:0000313" key="3">
    <source>
        <dbReference type="EMBL" id="CAG2199371.1"/>
    </source>
</evidence>
<organism evidence="3 4">
    <name type="scientific">Mytilus edulis</name>
    <name type="common">Blue mussel</name>
    <dbReference type="NCBI Taxonomy" id="6550"/>
    <lineage>
        <taxon>Eukaryota</taxon>
        <taxon>Metazoa</taxon>
        <taxon>Spiralia</taxon>
        <taxon>Lophotrochozoa</taxon>
        <taxon>Mollusca</taxon>
        <taxon>Bivalvia</taxon>
        <taxon>Autobranchia</taxon>
        <taxon>Pteriomorphia</taxon>
        <taxon>Mytilida</taxon>
        <taxon>Mytiloidea</taxon>
        <taxon>Mytilidae</taxon>
        <taxon>Mytilinae</taxon>
        <taxon>Mytilus</taxon>
    </lineage>
</organism>
<comment type="caution">
    <text evidence="3">The sequence shown here is derived from an EMBL/GenBank/DDBJ whole genome shotgun (WGS) entry which is preliminary data.</text>
</comment>
<feature type="region of interest" description="Disordered" evidence="1">
    <location>
        <begin position="273"/>
        <end position="323"/>
    </location>
</feature>
<protein>
    <recommendedName>
        <fullName evidence="2">DUF7918 domain-containing protein</fullName>
    </recommendedName>
</protein>
<reference evidence="3" key="1">
    <citation type="submission" date="2021-03" db="EMBL/GenBank/DDBJ databases">
        <authorList>
            <person name="Bekaert M."/>
        </authorList>
    </citation>
    <scope>NUCLEOTIDE SEQUENCE</scope>
</reference>
<evidence type="ECO:0000313" key="4">
    <source>
        <dbReference type="Proteomes" id="UP000683360"/>
    </source>
</evidence>
<proteinExistence type="predicted"/>
<gene>
    <name evidence="3" type="ORF">MEDL_14108</name>
</gene>
<dbReference type="AlphaFoldDB" id="A0A8S3QWY1"/>
<sequence>METTFSFSVLVGGKPLPEYKADGDTYIEANLHSQSSYIIQDTDDEGYQQHYPVTPFEIIGNFKNRLTLPCYLRLCVDGQQIWMKPFPPSYREQSFKVTGIKDNRKGTVKELLFSLPKITSQKDKGSKNWKSDLGTITLECLEAIEDGCFQTYQRQFIQTAPRNLSDRAVHQQATKQDCSKRGGIGVSTREGRGICTFENTDRMITMIRYKLGQRNFGKITLKYRTRHVLEDLGIIDKAWASDKHIKDIVEMSPSEKGKVPSIVKEEGISLTLEKENVRSSEDKTASEPDDVHMNSPVSQKANAQSSKHLNALTDKSNKPVSDNILKPASESIEDNMAQKPKSVEENNWEMEIDSIKSRLRSRNKVTNTTEDDGKALKKNNITNKTIKQEAVSAVEENNHQMEIDNIKKVLRSKKSVTDTAEDECTEKSKTIKQEAINAQEKYNERVENVISKLQDLDCAETANPRKLYCFSPSLVSVKREMIEETGKLGCHTPSDMGKNLFNGKLDAIHNRILEETFSEPKWNVIQSQTGCRY</sequence>
<feature type="region of interest" description="Disordered" evidence="1">
    <location>
        <begin position="329"/>
        <end position="348"/>
    </location>
</feature>
<dbReference type="Pfam" id="PF25534">
    <property type="entry name" value="DUF7918"/>
    <property type="match status" value="1"/>
</dbReference>
<dbReference type="InterPro" id="IPR057678">
    <property type="entry name" value="DUF7918"/>
</dbReference>
<keyword evidence="4" id="KW-1185">Reference proteome</keyword>
<dbReference type="EMBL" id="CAJPWZ010000721">
    <property type="protein sequence ID" value="CAG2199371.1"/>
    <property type="molecule type" value="Genomic_DNA"/>
</dbReference>